<gene>
    <name evidence="1" type="primary">tagO</name>
    <name evidence="1" type="ORF">FOF44_10825</name>
</gene>
<dbReference type="Proteomes" id="UP000319828">
    <property type="component" value="Unassembled WGS sequence"/>
</dbReference>
<dbReference type="NCBIfam" id="TIGR03360">
    <property type="entry name" value="VI_minor_1"/>
    <property type="match status" value="1"/>
</dbReference>
<dbReference type="InterPro" id="IPR017738">
    <property type="entry name" value="T6SS-assoc_VCA0118"/>
</dbReference>
<accession>A0A557P5I3</accession>
<comment type="caution">
    <text evidence="1">The sequence shown here is derived from an EMBL/GenBank/DDBJ whole genome shotgun (WGS) entry which is preliminary data.</text>
</comment>
<dbReference type="AlphaFoldDB" id="A0A557P5I3"/>
<dbReference type="OrthoDB" id="7831428at2"/>
<proteinExistence type="predicted"/>
<evidence type="ECO:0000313" key="2">
    <source>
        <dbReference type="Proteomes" id="UP000319828"/>
    </source>
</evidence>
<evidence type="ECO:0000313" key="1">
    <source>
        <dbReference type="EMBL" id="TVO35877.1"/>
    </source>
</evidence>
<reference evidence="1 2" key="1">
    <citation type="submission" date="2019-07" db="EMBL/GenBank/DDBJ databases">
        <title>The draft genome sequence of Vibrio algivorus M1486.</title>
        <authorList>
            <person name="Meng X."/>
        </authorList>
    </citation>
    <scope>NUCLEOTIDE SEQUENCE [LARGE SCALE GENOMIC DNA]</scope>
    <source>
        <strain evidence="1 2">M1486</strain>
    </source>
</reference>
<dbReference type="Pfam" id="PF11319">
    <property type="entry name" value="VasI"/>
    <property type="match status" value="1"/>
</dbReference>
<dbReference type="RefSeq" id="WP_144388364.1">
    <property type="nucleotide sequence ID" value="NZ_CANNCB010000029.1"/>
</dbReference>
<organism evidence="1 2">
    <name type="scientific">Vibrio algivorus</name>
    <dbReference type="NCBI Taxonomy" id="1667024"/>
    <lineage>
        <taxon>Bacteria</taxon>
        <taxon>Pseudomonadati</taxon>
        <taxon>Pseudomonadota</taxon>
        <taxon>Gammaproteobacteria</taxon>
        <taxon>Vibrionales</taxon>
        <taxon>Vibrionaceae</taxon>
        <taxon>Vibrio</taxon>
    </lineage>
</organism>
<name>A0A557P5I3_9VIBR</name>
<dbReference type="EMBL" id="VMKJ01000021">
    <property type="protein sequence ID" value="TVO35877.1"/>
    <property type="molecule type" value="Genomic_DNA"/>
</dbReference>
<protein>
    <submittedName>
        <fullName evidence="1">Type VI secretion system-associated protein TagO</fullName>
    </submittedName>
</protein>
<sequence length="217" mass="24229">MMHRILSSLILMVLLSFVVFVNDSYASSNDRLSLAQECSMLSARLERLDCFDRVFNTPEQGSVVLKEVKPEVWSRGMALEKKREHGSSQALISRSEGDSSSDIWLTLPSINQQGSSAVLMMSCIDSITRLDLLTNKSVQQARVNISVNKQESSVWKSDDSGFVVSSARGIPAINLMKEMMLTSTLALHSELTELNGLIFNTKELSTILVPLRQRCQW</sequence>